<evidence type="ECO:0000313" key="2">
    <source>
        <dbReference type="EMBL" id="KIP05434.1"/>
    </source>
</evidence>
<feature type="compositionally biased region" description="Polar residues" evidence="1">
    <location>
        <begin position="495"/>
        <end position="510"/>
    </location>
</feature>
<feature type="compositionally biased region" description="Low complexity" evidence="1">
    <location>
        <begin position="189"/>
        <end position="204"/>
    </location>
</feature>
<evidence type="ECO:0000256" key="1">
    <source>
        <dbReference type="SAM" id="MobiDB-lite"/>
    </source>
</evidence>
<feature type="compositionally biased region" description="Polar residues" evidence="1">
    <location>
        <begin position="362"/>
        <end position="371"/>
    </location>
</feature>
<feature type="compositionally biased region" description="Low complexity" evidence="1">
    <location>
        <begin position="236"/>
        <end position="247"/>
    </location>
</feature>
<dbReference type="Proteomes" id="UP000053257">
    <property type="component" value="Unassembled WGS sequence"/>
</dbReference>
<evidence type="ECO:0000313" key="3">
    <source>
        <dbReference type="Proteomes" id="UP000053257"/>
    </source>
</evidence>
<reference evidence="2 3" key="1">
    <citation type="journal article" date="2014" name="PLoS Genet.">
        <title>Analysis of the Phlebiopsis gigantea genome, transcriptome and secretome provides insight into its pioneer colonization strategies of wood.</title>
        <authorList>
            <person name="Hori C."/>
            <person name="Ishida T."/>
            <person name="Igarashi K."/>
            <person name="Samejima M."/>
            <person name="Suzuki H."/>
            <person name="Master E."/>
            <person name="Ferreira P."/>
            <person name="Ruiz-Duenas F.J."/>
            <person name="Held B."/>
            <person name="Canessa P."/>
            <person name="Larrondo L.F."/>
            <person name="Schmoll M."/>
            <person name="Druzhinina I.S."/>
            <person name="Kubicek C.P."/>
            <person name="Gaskell J.A."/>
            <person name="Kersten P."/>
            <person name="St John F."/>
            <person name="Glasner J."/>
            <person name="Sabat G."/>
            <person name="Splinter BonDurant S."/>
            <person name="Syed K."/>
            <person name="Yadav J."/>
            <person name="Mgbeahuruike A.C."/>
            <person name="Kovalchuk A."/>
            <person name="Asiegbu F.O."/>
            <person name="Lackner G."/>
            <person name="Hoffmeister D."/>
            <person name="Rencoret J."/>
            <person name="Gutierrez A."/>
            <person name="Sun H."/>
            <person name="Lindquist E."/>
            <person name="Barry K."/>
            <person name="Riley R."/>
            <person name="Grigoriev I.V."/>
            <person name="Henrissat B."/>
            <person name="Kues U."/>
            <person name="Berka R.M."/>
            <person name="Martinez A.T."/>
            <person name="Covert S.F."/>
            <person name="Blanchette R.A."/>
            <person name="Cullen D."/>
        </authorList>
    </citation>
    <scope>NUCLEOTIDE SEQUENCE [LARGE SCALE GENOMIC DNA]</scope>
    <source>
        <strain evidence="2 3">11061_1 CR5-6</strain>
    </source>
</reference>
<feature type="region of interest" description="Disordered" evidence="1">
    <location>
        <begin position="185"/>
        <end position="204"/>
    </location>
</feature>
<keyword evidence="3" id="KW-1185">Reference proteome</keyword>
<organism evidence="2 3">
    <name type="scientific">Phlebiopsis gigantea (strain 11061_1 CR5-6)</name>
    <name type="common">White-rot fungus</name>
    <name type="synonym">Peniophora gigantea</name>
    <dbReference type="NCBI Taxonomy" id="745531"/>
    <lineage>
        <taxon>Eukaryota</taxon>
        <taxon>Fungi</taxon>
        <taxon>Dikarya</taxon>
        <taxon>Basidiomycota</taxon>
        <taxon>Agaricomycotina</taxon>
        <taxon>Agaricomycetes</taxon>
        <taxon>Polyporales</taxon>
        <taxon>Phanerochaetaceae</taxon>
        <taxon>Phlebiopsis</taxon>
    </lineage>
</organism>
<feature type="compositionally biased region" description="Low complexity" evidence="1">
    <location>
        <begin position="57"/>
        <end position="69"/>
    </location>
</feature>
<dbReference type="OrthoDB" id="3250555at2759"/>
<dbReference type="HOGENOM" id="CLU_427651_0_0_1"/>
<dbReference type="STRING" id="745531.A0A0C3NKC2"/>
<dbReference type="EMBL" id="KN840543">
    <property type="protein sequence ID" value="KIP05434.1"/>
    <property type="molecule type" value="Genomic_DNA"/>
</dbReference>
<accession>A0A0C3NKC2</accession>
<feature type="compositionally biased region" description="Basic and acidic residues" evidence="1">
    <location>
        <begin position="257"/>
        <end position="266"/>
    </location>
</feature>
<dbReference type="AlphaFoldDB" id="A0A0C3NKC2"/>
<feature type="region of interest" description="Disordered" evidence="1">
    <location>
        <begin position="48"/>
        <end position="69"/>
    </location>
</feature>
<gene>
    <name evidence="2" type="ORF">PHLGIDRAFT_150610</name>
</gene>
<name>A0A0C3NKC2_PHLG1</name>
<feature type="compositionally biased region" description="Polar residues" evidence="1">
    <location>
        <begin position="419"/>
        <end position="428"/>
    </location>
</feature>
<protein>
    <submittedName>
        <fullName evidence="2">Uncharacterized protein</fullName>
    </submittedName>
</protein>
<sequence>MTVCELSNTASTCNNSFSVPLLQHNLAGSVGSVGISHNDATPPVPCSTLFPSSAGHTPPSTLPRTSTPPTCMTEEDLVECAREYAAFNVKPASGEWGVSSVPTTRALGIILGSVLSLPAAVKSDTSTPHSAQDSSRTSSAFCPDIYRRAKGQPYALNTQDAQTQFTRELDGLLRQVQLEQRRLKADFTSSVSRSHSQESSSSSRFSLSTSSSVYAADISLGHSTACSSASSFSASTHLSRSHSSTPSAVSGDNFASHSDHSDDSPKGLEFANTPMAARFVYGSISDETDGAEIDLAEAEPGNGEQQTQLGSEDVVEDLVRPSTPSSAHNLATPGAPKKNRSHFYLTNVNAASSRKRPRVMSITDSPQQDRSPSGGYMRARPSSCTPGEAQTPPDSTVSPKARITGSDVSPKRARLSYDVSRSNSSGHTQVKLLAREPASFRRAASLRSEPSAKLLSIAELKKKPAVAAVICSKSASNASLEGNPDSGEYPPTQPVTPVSQSPHIPSSASGSPFPILSPSALGPMPTRRLMDAEVAESRIRILVRKELAARVSDGLLSAREDTGDISIDPCATVDSDQEMWTALGETVSNGEIKASKVGIRQQQSEDQPATPSLTEVPLTLGIEEEFRVRVVEWILDVSRT</sequence>
<proteinExistence type="predicted"/>
<feature type="region of interest" description="Disordered" evidence="1">
    <location>
        <begin position="477"/>
        <end position="515"/>
    </location>
</feature>
<feature type="region of interest" description="Disordered" evidence="1">
    <location>
        <begin position="236"/>
        <end position="269"/>
    </location>
</feature>
<feature type="region of interest" description="Disordered" evidence="1">
    <location>
        <begin position="317"/>
        <end position="428"/>
    </location>
</feature>